<feature type="region of interest" description="Disordered" evidence="2">
    <location>
        <begin position="1010"/>
        <end position="1034"/>
    </location>
</feature>
<dbReference type="Gene3D" id="3.40.50.300">
    <property type="entry name" value="P-loop containing nucleotide triphosphate hydrolases"/>
    <property type="match status" value="1"/>
</dbReference>
<feature type="compositionally biased region" description="Acidic residues" evidence="2">
    <location>
        <begin position="1019"/>
        <end position="1033"/>
    </location>
</feature>
<feature type="region of interest" description="Disordered" evidence="2">
    <location>
        <begin position="951"/>
        <end position="993"/>
    </location>
</feature>
<evidence type="ECO:0000313" key="5">
    <source>
        <dbReference type="Proteomes" id="UP000308652"/>
    </source>
</evidence>
<feature type="compositionally biased region" description="Basic and acidic residues" evidence="2">
    <location>
        <begin position="951"/>
        <end position="962"/>
    </location>
</feature>
<dbReference type="Proteomes" id="UP000308652">
    <property type="component" value="Unassembled WGS sequence"/>
</dbReference>
<evidence type="ECO:0000259" key="3">
    <source>
        <dbReference type="Pfam" id="PF24883"/>
    </source>
</evidence>
<dbReference type="Pfam" id="PF24883">
    <property type="entry name" value="NPHP3_N"/>
    <property type="match status" value="1"/>
</dbReference>
<protein>
    <recommendedName>
        <fullName evidence="3">Nephrocystin 3-like N-terminal domain-containing protein</fullName>
    </recommendedName>
</protein>
<evidence type="ECO:0000313" key="4">
    <source>
        <dbReference type="EMBL" id="TFK33930.1"/>
    </source>
</evidence>
<sequence length="1435" mass="164195">MISKYVEPVLRVLKTLDGIVSEAAKMHPAAAIIWGSVKIVLDGLDRFSSLFETIKNELQSLTTRIDRINSYNKLYGKDAKMQQFLFKSYINIIRFWHRVDKECSNGVFSSLLLTSPWIRAENGETTVTYSVLKSIASINTQKLATIISDMQKDALDITDHADILFLEEFREGQKESKAALMELQDHNRKMDESQQRDVINKIISWLSTHYANDPNYQRHQKNRAEFLPGTCQWLLGTPDFIAWWRNHLSPPIIWIHGPPGSGKSVLCSRIIELLTSSSTVVAFQFFDFAQRYEPLQTFSMVARQLLSKYLEHFEYIPEEMLRIPYSSPFPLAGVQELITAMVRRLPNVYFFLDGLDEEAPTATSRWRDMLTVLDFFLTLAEKFPKNVRLWCSSQYRDEIGKKLARYPTIDISNNAKEDVVLFLSKSIPDIDLLDLSDQEKFLKKTQERAEWSFLYAQFMVNALKHECNSLGEMEEFIEEGFPDDLVGYYKNIFQRLRSPIKPLASKVFSLITFARRPLRFSELLEAIWCLQSKSEDCLRPADKPFPQRLLEVTRPLISLIKLEGVTGVDEDYICRLTHSTLQDFLISHPDVLCEPNNPSLDLRISVDAAVNACLFYLGQSRYGELLEAKDTQWLDKNGESIDSHHFLIYAAKYWDKHLDDITDDKRQQELVKKLQAFLDSPNFLTCVQVQSLWVEAQFQVFHHSGDRRVRFLRRVFPLWLSRETEVGKEKWFQYRQFLHEWKYLLSCGSCGNGNTKCRILPHMGQLRRIWFGALCHRNFLRRFKSQFNSFNFQSEGSRTFGDGHFYDAIGQSGRNAVILRTPTLNEKILHFTCETWSLSSPDAPVLQKSLQIEIDSELCSWSLYTNRSTPKSMLAGRAAPVGFGPDLQTLRIGSQIFSMDKLGVFTSVLKASDHAQLYVEDFARRENITVVVSRTKVSSIDAVTRLFSKESEKAERQRKGEANSDIEESSSDDESWYGSESESGCSSEGYESWSEASTIGSEECLFDDDMISPWGDHVADEDSSSSSSDEGDAELPVVTGIEEDENESADEEELELAALFSYGRRNPDEEYGWDEGRYYSDDEDNYGIFVPSRGDLPHYSTGQAVATITIVDTNSPQPTRLFHLTRPLICKLYGSPPVIHQTKPLVVWPLSAGELLFVDFEMKSYFARKLRPSTSNTRHVFMKCHFSNCGCYLHIVALEGKHKMVPRKGRKRLGEAEPINFAVVVSTYRLSSRKTTRSPPTLIHLAKAEVGIKNNISVSKLPYTVTWAEDKVYVTCNEKILRVYCIPLFPTTKGCSAANDDLVLSPRNLIFLPETAENRTVYYFPPNSGSKDEKSSLGRLIIGGETLVKSITFTETDEPETWDFYVKDLSEQTANLEPGEFCPPVGCYVSEEDLGGWEKSKDRKEIPPQMGIGFLDRRLEKFNPEDDCDLEPYIF</sequence>
<keyword evidence="1" id="KW-0677">Repeat</keyword>
<feature type="compositionally biased region" description="Low complexity" evidence="2">
    <location>
        <begin position="976"/>
        <end position="993"/>
    </location>
</feature>
<dbReference type="InterPro" id="IPR027417">
    <property type="entry name" value="P-loop_NTPase"/>
</dbReference>
<dbReference type="STRING" id="68775.A0A5C3LM52"/>
<organism evidence="4 5">
    <name type="scientific">Crucibulum laeve</name>
    <dbReference type="NCBI Taxonomy" id="68775"/>
    <lineage>
        <taxon>Eukaryota</taxon>
        <taxon>Fungi</taxon>
        <taxon>Dikarya</taxon>
        <taxon>Basidiomycota</taxon>
        <taxon>Agaricomycotina</taxon>
        <taxon>Agaricomycetes</taxon>
        <taxon>Agaricomycetidae</taxon>
        <taxon>Agaricales</taxon>
        <taxon>Agaricineae</taxon>
        <taxon>Nidulariaceae</taxon>
        <taxon>Crucibulum</taxon>
    </lineage>
</organism>
<keyword evidence="5" id="KW-1185">Reference proteome</keyword>
<gene>
    <name evidence="4" type="ORF">BDQ12DRAFT_727356</name>
</gene>
<dbReference type="PANTHER" id="PTHR10039">
    <property type="entry name" value="AMELOGENIN"/>
    <property type="match status" value="1"/>
</dbReference>
<dbReference type="OrthoDB" id="21416at2759"/>
<dbReference type="SUPFAM" id="SSF52540">
    <property type="entry name" value="P-loop containing nucleoside triphosphate hydrolases"/>
    <property type="match status" value="1"/>
</dbReference>
<proteinExistence type="predicted"/>
<dbReference type="PANTHER" id="PTHR10039:SF17">
    <property type="entry name" value="FUNGAL STAND N-TERMINAL GOODBYE DOMAIN-CONTAINING PROTEIN-RELATED"/>
    <property type="match status" value="1"/>
</dbReference>
<feature type="compositionally biased region" description="Acidic residues" evidence="2">
    <location>
        <begin position="964"/>
        <end position="975"/>
    </location>
</feature>
<feature type="domain" description="Nephrocystin 3-like N-terminal" evidence="3">
    <location>
        <begin position="229"/>
        <end position="393"/>
    </location>
</feature>
<accession>A0A5C3LM52</accession>
<name>A0A5C3LM52_9AGAR</name>
<dbReference type="InterPro" id="IPR056884">
    <property type="entry name" value="NPHP3-like_N"/>
</dbReference>
<dbReference type="EMBL" id="ML213639">
    <property type="protein sequence ID" value="TFK33930.1"/>
    <property type="molecule type" value="Genomic_DNA"/>
</dbReference>
<reference evidence="4 5" key="1">
    <citation type="journal article" date="2019" name="Nat. Ecol. Evol.">
        <title>Megaphylogeny resolves global patterns of mushroom evolution.</title>
        <authorList>
            <person name="Varga T."/>
            <person name="Krizsan K."/>
            <person name="Foldi C."/>
            <person name="Dima B."/>
            <person name="Sanchez-Garcia M."/>
            <person name="Sanchez-Ramirez S."/>
            <person name="Szollosi G.J."/>
            <person name="Szarkandi J.G."/>
            <person name="Papp V."/>
            <person name="Albert L."/>
            <person name="Andreopoulos W."/>
            <person name="Angelini C."/>
            <person name="Antonin V."/>
            <person name="Barry K.W."/>
            <person name="Bougher N.L."/>
            <person name="Buchanan P."/>
            <person name="Buyck B."/>
            <person name="Bense V."/>
            <person name="Catcheside P."/>
            <person name="Chovatia M."/>
            <person name="Cooper J."/>
            <person name="Damon W."/>
            <person name="Desjardin D."/>
            <person name="Finy P."/>
            <person name="Geml J."/>
            <person name="Haridas S."/>
            <person name="Hughes K."/>
            <person name="Justo A."/>
            <person name="Karasinski D."/>
            <person name="Kautmanova I."/>
            <person name="Kiss B."/>
            <person name="Kocsube S."/>
            <person name="Kotiranta H."/>
            <person name="LaButti K.M."/>
            <person name="Lechner B.E."/>
            <person name="Liimatainen K."/>
            <person name="Lipzen A."/>
            <person name="Lukacs Z."/>
            <person name="Mihaltcheva S."/>
            <person name="Morgado L.N."/>
            <person name="Niskanen T."/>
            <person name="Noordeloos M.E."/>
            <person name="Ohm R.A."/>
            <person name="Ortiz-Santana B."/>
            <person name="Ovrebo C."/>
            <person name="Racz N."/>
            <person name="Riley R."/>
            <person name="Savchenko A."/>
            <person name="Shiryaev A."/>
            <person name="Soop K."/>
            <person name="Spirin V."/>
            <person name="Szebenyi C."/>
            <person name="Tomsovsky M."/>
            <person name="Tulloss R.E."/>
            <person name="Uehling J."/>
            <person name="Grigoriev I.V."/>
            <person name="Vagvolgyi C."/>
            <person name="Papp T."/>
            <person name="Martin F.M."/>
            <person name="Miettinen O."/>
            <person name="Hibbett D.S."/>
            <person name="Nagy L.G."/>
        </authorList>
    </citation>
    <scope>NUCLEOTIDE SEQUENCE [LARGE SCALE GENOMIC DNA]</scope>
    <source>
        <strain evidence="4 5">CBS 166.37</strain>
    </source>
</reference>
<evidence type="ECO:0000256" key="1">
    <source>
        <dbReference type="ARBA" id="ARBA00022737"/>
    </source>
</evidence>
<evidence type="ECO:0000256" key="2">
    <source>
        <dbReference type="SAM" id="MobiDB-lite"/>
    </source>
</evidence>